<dbReference type="InterPro" id="IPR036465">
    <property type="entry name" value="vWFA_dom_sf"/>
</dbReference>
<dbReference type="PANTHER" id="PTHR10166">
    <property type="entry name" value="VOLTAGE-DEPENDENT CALCIUM CHANNEL SUBUNIT ALPHA-2/DELTA-RELATED"/>
    <property type="match status" value="1"/>
</dbReference>
<organism evidence="3 4">
    <name type="scientific">Durusdinium trenchii</name>
    <dbReference type="NCBI Taxonomy" id="1381693"/>
    <lineage>
        <taxon>Eukaryota</taxon>
        <taxon>Sar</taxon>
        <taxon>Alveolata</taxon>
        <taxon>Dinophyceae</taxon>
        <taxon>Suessiales</taxon>
        <taxon>Symbiodiniaceae</taxon>
        <taxon>Durusdinium</taxon>
    </lineage>
</organism>
<dbReference type="Gene3D" id="3.40.50.410">
    <property type="entry name" value="von Willebrand factor, type A domain"/>
    <property type="match status" value="1"/>
</dbReference>
<name>A0ABP0NYE5_9DINO</name>
<protein>
    <recommendedName>
        <fullName evidence="2">VWFA domain-containing protein</fullName>
    </recommendedName>
</protein>
<evidence type="ECO:0000313" key="4">
    <source>
        <dbReference type="Proteomes" id="UP001642484"/>
    </source>
</evidence>
<dbReference type="Proteomes" id="UP001642484">
    <property type="component" value="Unassembled WGS sequence"/>
</dbReference>
<dbReference type="PROSITE" id="PS50234">
    <property type="entry name" value="VWFA"/>
    <property type="match status" value="1"/>
</dbReference>
<accession>A0ABP0NYE5</accession>
<gene>
    <name evidence="3" type="ORF">CCMP2556_LOCUS33510</name>
</gene>
<dbReference type="InterPro" id="IPR002035">
    <property type="entry name" value="VWF_A"/>
</dbReference>
<comment type="caution">
    <text evidence="3">The sequence shown here is derived from an EMBL/GenBank/DDBJ whole genome shotgun (WGS) entry which is preliminary data.</text>
</comment>
<dbReference type="SUPFAM" id="SSF53300">
    <property type="entry name" value="vWA-like"/>
    <property type="match status" value="1"/>
</dbReference>
<evidence type="ECO:0000313" key="3">
    <source>
        <dbReference type="EMBL" id="CAK9068227.1"/>
    </source>
</evidence>
<reference evidence="3 4" key="1">
    <citation type="submission" date="2024-02" db="EMBL/GenBank/DDBJ databases">
        <authorList>
            <person name="Chen Y."/>
            <person name="Shah S."/>
            <person name="Dougan E. K."/>
            <person name="Thang M."/>
            <person name="Chan C."/>
        </authorList>
    </citation>
    <scope>NUCLEOTIDE SEQUENCE [LARGE SCALE GENOMIC DNA]</scope>
</reference>
<feature type="domain" description="VWFA" evidence="2">
    <location>
        <begin position="277"/>
        <end position="456"/>
    </location>
</feature>
<evidence type="ECO:0000259" key="2">
    <source>
        <dbReference type="PROSITE" id="PS50234"/>
    </source>
</evidence>
<dbReference type="PANTHER" id="PTHR10166:SF37">
    <property type="entry name" value="STOLID, ISOFORM H"/>
    <property type="match status" value="1"/>
</dbReference>
<dbReference type="SMART" id="SM00327">
    <property type="entry name" value="VWA"/>
    <property type="match status" value="1"/>
</dbReference>
<proteinExistence type="predicted"/>
<dbReference type="Pfam" id="PF00092">
    <property type="entry name" value="VWA"/>
    <property type="match status" value="1"/>
</dbReference>
<feature type="chain" id="PRO_5046570255" description="VWFA domain-containing protein" evidence="1">
    <location>
        <begin position="17"/>
        <end position="697"/>
    </location>
</feature>
<dbReference type="InterPro" id="IPR051173">
    <property type="entry name" value="Ca_channel_alpha-2/delta"/>
</dbReference>
<evidence type="ECO:0000256" key="1">
    <source>
        <dbReference type="SAM" id="SignalP"/>
    </source>
</evidence>
<sequence length="697" mass="76840">MLRFLVPWALPWLASSDVSPTGMPTCPCTEWANLENYRVGDVIRYTPKGQSTGYDYPLNYGNLECKAHDQGLQPFCHVESPPAWCAQKWCYVDKSACTGAVPYRSQLFENSDTYYSYQTCGESNQFNTWIQSNAASAASEVTELLDVVLGYLWSTRDRVETEQSVLSQVRGCEFKDQCPCLECSHQSNIWKMKTDFSSVGVNARDDSFGCLARPVSQSYMNVAAKEGEPMERVGYIYFSDHASGSYLGWPAVEWCQADDYDPRLRPWYSSGSTGPKDVVIVIDVSGSMQTAGRYVKAKQAAKALIDTLEWKDFADIILFNNGISAQFSSERLVPMFDERRKAAKSWLENQQFASGGTNFKAALEAAFDVISRSVSSGDTSMCQKAILFLTDGEAEFSDGDFAWTRRQAEQLSVAVFTYALGSGADATITKRLACENKGIFYQLQDGVDLSKVMSRYYEYFAAGVEICTPSFTRYKDAVTDAELWPACLPAYDRSSEKGLLGVSCFDLNVMVDPATMESQDYYDNFVCKVSDLTKQCRQLDLNDCRLEKLRAAVGPASICSALTFSSLPSTCECADPACQDNEDWLDEKGYFCDTWVGDNCYGAMEDWGYSAAGQQAVLAQCKRSCGICPQTSSCQAGQCQLTPNKISSTGCRKERTDKVSPSLIVTEWTSFSGPASSALGGGLWLQVALVVVSAAPG</sequence>
<feature type="signal peptide" evidence="1">
    <location>
        <begin position="1"/>
        <end position="16"/>
    </location>
</feature>
<keyword evidence="1" id="KW-0732">Signal</keyword>
<dbReference type="EMBL" id="CAXAMN010022306">
    <property type="protein sequence ID" value="CAK9068227.1"/>
    <property type="molecule type" value="Genomic_DNA"/>
</dbReference>
<keyword evidence="4" id="KW-1185">Reference proteome</keyword>